<keyword evidence="4" id="KW-0963">Cytoplasm</keyword>
<dbReference type="InterPro" id="IPR036291">
    <property type="entry name" value="NAD(P)-bd_dom_sf"/>
</dbReference>
<dbReference type="GO" id="GO:0055129">
    <property type="term" value="P:L-proline biosynthetic process"/>
    <property type="evidence" value="ECO:0007669"/>
    <property type="project" value="UniProtKB-UniRule"/>
</dbReference>
<dbReference type="InterPro" id="IPR053790">
    <property type="entry name" value="P5CR-like_CS"/>
</dbReference>
<dbReference type="RefSeq" id="WP_086254761.1">
    <property type="nucleotide sequence ID" value="NZ_CP018791.1"/>
</dbReference>
<dbReference type="PIRSF" id="PIRSF000193">
    <property type="entry name" value="Pyrrol-5-carb_rd"/>
    <property type="match status" value="1"/>
</dbReference>
<comment type="catalytic activity">
    <reaction evidence="4">
        <text>L-proline + NAD(+) = (S)-1-pyrroline-5-carboxylate + NADH + 2 H(+)</text>
        <dbReference type="Rhea" id="RHEA:14105"/>
        <dbReference type="ChEBI" id="CHEBI:15378"/>
        <dbReference type="ChEBI" id="CHEBI:17388"/>
        <dbReference type="ChEBI" id="CHEBI:57540"/>
        <dbReference type="ChEBI" id="CHEBI:57945"/>
        <dbReference type="ChEBI" id="CHEBI:60039"/>
        <dbReference type="EC" id="1.5.1.2"/>
    </reaction>
</comment>
<dbReference type="AlphaFoldDB" id="A0A1X9SYW7"/>
<comment type="similarity">
    <text evidence="1 4">Belongs to the pyrroline-5-carboxylate reductase family.</text>
</comment>
<feature type="domain" description="Pyrroline-5-carboxylate reductase dimerisation" evidence="7">
    <location>
        <begin position="146"/>
        <end position="244"/>
    </location>
</feature>
<proteinExistence type="inferred from homology"/>
<feature type="binding site" evidence="5">
    <location>
        <begin position="62"/>
        <end position="65"/>
    </location>
    <ligand>
        <name>NADP(+)</name>
        <dbReference type="ChEBI" id="CHEBI:58349"/>
    </ligand>
</feature>
<evidence type="ECO:0000256" key="4">
    <source>
        <dbReference type="HAMAP-Rule" id="MF_01925"/>
    </source>
</evidence>
<evidence type="ECO:0000259" key="7">
    <source>
        <dbReference type="Pfam" id="PF14748"/>
    </source>
</evidence>
<accession>A0A1X9SYW7</accession>
<evidence type="ECO:0000313" key="8">
    <source>
        <dbReference type="EMBL" id="ARR01474.1"/>
    </source>
</evidence>
<evidence type="ECO:0000256" key="2">
    <source>
        <dbReference type="ARBA" id="ARBA00022857"/>
    </source>
</evidence>
<dbReference type="InterPro" id="IPR000304">
    <property type="entry name" value="Pyrroline-COOH_reductase"/>
</dbReference>
<organism evidence="8 9">
    <name type="scientific">Campylobacter vicugnae</name>
    <dbReference type="NCBI Taxonomy" id="1660076"/>
    <lineage>
        <taxon>Bacteria</taxon>
        <taxon>Pseudomonadati</taxon>
        <taxon>Campylobacterota</taxon>
        <taxon>Epsilonproteobacteria</taxon>
        <taxon>Campylobacterales</taxon>
        <taxon>Campylobacteraceae</taxon>
        <taxon>Campylobacter</taxon>
    </lineage>
</organism>
<dbReference type="Pfam" id="PF14748">
    <property type="entry name" value="P5CR_dimer"/>
    <property type="match status" value="1"/>
</dbReference>
<keyword evidence="2 4" id="KW-0521">NADP</keyword>
<gene>
    <name evidence="4 8" type="primary">proC</name>
    <name evidence="8" type="ORF">CVIC8964_0024</name>
</gene>
<evidence type="ECO:0000259" key="6">
    <source>
        <dbReference type="Pfam" id="PF03807"/>
    </source>
</evidence>
<dbReference type="SUPFAM" id="SSF51735">
    <property type="entry name" value="NAD(P)-binding Rossmann-fold domains"/>
    <property type="match status" value="1"/>
</dbReference>
<evidence type="ECO:0000256" key="5">
    <source>
        <dbReference type="PIRSR" id="PIRSR000193-1"/>
    </source>
</evidence>
<comment type="function">
    <text evidence="4">Catalyzes the reduction of 1-pyrroline-5-carboxylate (PCA) to L-proline.</text>
</comment>
<dbReference type="PANTHER" id="PTHR11645">
    <property type="entry name" value="PYRROLINE-5-CARBOXYLATE REDUCTASE"/>
    <property type="match status" value="1"/>
</dbReference>
<dbReference type="InterPro" id="IPR028939">
    <property type="entry name" value="P5C_Rdtase_cat_N"/>
</dbReference>
<protein>
    <recommendedName>
        <fullName evidence="4">Pyrroline-5-carboxylate reductase</fullName>
        <shortName evidence="4">P5C reductase</shortName>
        <shortName evidence="4">P5CR</shortName>
        <ecNumber evidence="4">1.5.1.2</ecNumber>
    </recommendedName>
    <alternativeName>
        <fullName evidence="4">PCA reductase</fullName>
    </alternativeName>
</protein>
<comment type="pathway">
    <text evidence="4">Amino-acid biosynthesis; L-proline biosynthesis; L-proline from L-glutamate 5-semialdehyde: step 1/1.</text>
</comment>
<dbReference type="SUPFAM" id="SSF48179">
    <property type="entry name" value="6-phosphogluconate dehydrogenase C-terminal domain-like"/>
    <property type="match status" value="1"/>
</dbReference>
<dbReference type="EC" id="1.5.1.2" evidence="4"/>
<name>A0A1X9SYW7_9BACT</name>
<dbReference type="FunFam" id="1.10.3730.10:FF:000001">
    <property type="entry name" value="Pyrroline-5-carboxylate reductase"/>
    <property type="match status" value="1"/>
</dbReference>
<keyword evidence="3 4" id="KW-0560">Oxidoreductase</keyword>
<dbReference type="HAMAP" id="MF_01925">
    <property type="entry name" value="P5C_reductase"/>
    <property type="match status" value="1"/>
</dbReference>
<dbReference type="Proteomes" id="UP000194265">
    <property type="component" value="Chromosome"/>
</dbReference>
<evidence type="ECO:0000256" key="3">
    <source>
        <dbReference type="ARBA" id="ARBA00023002"/>
    </source>
</evidence>
<sequence>MKVVIVGAGNMGLAMAKGLKSSGFSVTLASRANPKLQSLSSEFEIEIIDNNYNIDGKNIILAIKPNALKWFANIINGKANLIISVLARTDLEQIQTLNSDAHAICLPNIAAKNRASINPYMANAQTDNIEHILNGFGKAVKFDSKAEFDAASIISGCAPAYLALVAEAISNAAVRSGLKTNDAKAMTSGLFTSFATLINDTHPALIKDSICSPAGTTIEGVYELEKAGVRSAFMQAVNSSLTKQRG</sequence>
<dbReference type="PROSITE" id="PS00521">
    <property type="entry name" value="P5CR"/>
    <property type="match status" value="1"/>
</dbReference>
<evidence type="ECO:0000256" key="1">
    <source>
        <dbReference type="ARBA" id="ARBA00005525"/>
    </source>
</evidence>
<feature type="binding site" evidence="5">
    <location>
        <position position="30"/>
    </location>
    <ligand>
        <name>NADP(+)</name>
        <dbReference type="ChEBI" id="CHEBI:58349"/>
    </ligand>
</feature>
<feature type="binding site" evidence="5">
    <location>
        <position position="51"/>
    </location>
    <ligand>
        <name>NADPH</name>
        <dbReference type="ChEBI" id="CHEBI:57783"/>
    </ligand>
</feature>
<dbReference type="Gene3D" id="1.10.3730.10">
    <property type="entry name" value="ProC C-terminal domain-like"/>
    <property type="match status" value="1"/>
</dbReference>
<evidence type="ECO:0000313" key="9">
    <source>
        <dbReference type="Proteomes" id="UP000194265"/>
    </source>
</evidence>
<keyword evidence="4" id="KW-0641">Proline biosynthesis</keyword>
<dbReference type="GO" id="GO:0004735">
    <property type="term" value="F:pyrroline-5-carboxylate reductase activity"/>
    <property type="evidence" value="ECO:0007669"/>
    <property type="project" value="UniProtKB-UniRule"/>
</dbReference>
<dbReference type="InterPro" id="IPR008927">
    <property type="entry name" value="6-PGluconate_DH-like_C_sf"/>
</dbReference>
<comment type="catalytic activity">
    <reaction evidence="4">
        <text>L-proline + NADP(+) = (S)-1-pyrroline-5-carboxylate + NADPH + 2 H(+)</text>
        <dbReference type="Rhea" id="RHEA:14109"/>
        <dbReference type="ChEBI" id="CHEBI:15378"/>
        <dbReference type="ChEBI" id="CHEBI:17388"/>
        <dbReference type="ChEBI" id="CHEBI:57783"/>
        <dbReference type="ChEBI" id="CHEBI:58349"/>
        <dbReference type="ChEBI" id="CHEBI:60039"/>
        <dbReference type="EC" id="1.5.1.2"/>
    </reaction>
</comment>
<dbReference type="OrthoDB" id="9805754at2"/>
<dbReference type="GO" id="GO:0005737">
    <property type="term" value="C:cytoplasm"/>
    <property type="evidence" value="ECO:0007669"/>
    <property type="project" value="UniProtKB-SubCell"/>
</dbReference>
<feature type="domain" description="Pyrroline-5-carboxylate reductase catalytic N-terminal" evidence="6">
    <location>
        <begin position="2"/>
        <end position="87"/>
    </location>
</feature>
<reference evidence="8 9" key="1">
    <citation type="journal article" date="2017" name="Genome Biol. Evol.">
        <title>Comparative Genomic Analysis Identifies a Campylobacter Clade Deficient in Selenium Metabolism.</title>
        <authorList>
            <person name="Miller W.G."/>
            <person name="Yee E."/>
            <person name="Lopes B.S."/>
            <person name="Chapman M.H."/>
            <person name="Huynh S."/>
            <person name="Bono J.L."/>
            <person name="Parker C.T."/>
            <person name="Strachan N.J.C."/>
            <person name="Forbes K.J."/>
        </authorList>
    </citation>
    <scope>NUCLEOTIDE SEQUENCE [LARGE SCALE GENOMIC DNA]</scope>
    <source>
        <strain evidence="8 9">RM8964</strain>
    </source>
</reference>
<dbReference type="UniPathway" id="UPA00098">
    <property type="reaction ID" value="UER00361"/>
</dbReference>
<dbReference type="NCBIfam" id="NF008839">
    <property type="entry name" value="PRK11880.2-4"/>
    <property type="match status" value="1"/>
</dbReference>
<dbReference type="Pfam" id="PF03807">
    <property type="entry name" value="F420_oxidored"/>
    <property type="match status" value="1"/>
</dbReference>
<dbReference type="EMBL" id="CP018791">
    <property type="protein sequence ID" value="ARR01474.1"/>
    <property type="molecule type" value="Genomic_DNA"/>
</dbReference>
<keyword evidence="4" id="KW-0028">Amino-acid biosynthesis</keyword>
<comment type="subcellular location">
    <subcellularLocation>
        <location evidence="4">Cytoplasm</location>
    </subcellularLocation>
</comment>
<dbReference type="PANTHER" id="PTHR11645:SF0">
    <property type="entry name" value="PYRROLINE-5-CARBOXYLATE REDUCTASE 3"/>
    <property type="match status" value="1"/>
</dbReference>
<dbReference type="InterPro" id="IPR029036">
    <property type="entry name" value="P5CR_dimer"/>
</dbReference>
<dbReference type="Gene3D" id="3.40.50.720">
    <property type="entry name" value="NAD(P)-binding Rossmann-like Domain"/>
    <property type="match status" value="1"/>
</dbReference>
<dbReference type="STRING" id="1660074.CVIC8964_0024"/>